<sequence>MLSHHREPEKARHYLDLLDNARCNGQWQEIPELTRKVNKYSPQRQCLTLTAQTESRLAEFSSTRPVTFASSTGLSQMIPLLEAAIEEEKTFREDAFQGNVCLAWLHRIIGEPSLALSSLPTAIDQAPESLEKEGAITAKWTHVCIVKATYIRGTSLEAEGRTREAARAYASLLPYISNLPTSLSGIPEHQHWTEKLLARHCILASRHVTSNAEKPQELLSTTSPIAPDSILSPFRAYAKHYVPKKTSADKAIATDGGTSQARAWKAYYDAISVMAQHDIIQPVFRSRLQQGLELKKIEAIYQNILLKEVKFPRADEVNSQIESWVDQVMANWRVMCGPRWLDEDLGPGGRDALGAGVLDILYKAATRTFHSTRVLRHLFTVHAALAEFKLASKALDTYLEILTKGQARLKKSGEAEIGLDDDATALATAAAGIKMLCTYGRRKDAEKALGIAGTVDKWLQELHPGSSAEPVVSADDVPQDLVDRQRIVNPCVPQKALALGYYGLGISQACWARLTYDTSARSALQTQAISNFRTALDPDIGDATEIEILYSLAHVLAETRDIDGAISTVKRALSTDTNASKTNGISRTDFAADIVEDESSLDPHRRELLLRCWHLLALLLSARQNFSTAMTSCEAALDVYGGKSILYGDVKLLDSTPNLTLSERKAIIEVKITQLALAEVIDGAEDAVNDSGELLGLYTKLFKYSEKKILKVQDDSLTPPPSANGTTRSFRGSFLGLTKDTGLRSRKTEVKAENTTPSSLRSYESPDESVRLPTISVSGGDGSTVTQDANHHANFLSKHESNKLRKRNSKKSVGSRRQSRASSPTRPSTATSTHRHLHLGLPHRGRHSGPIVVDDPDHASQNNGTYDCNEVGVAISHDMPSVPTTPAGPSDAPNALQNIPSTTQNMNHCNPNTFPISPKPPPSHNTQPQPRSPSIFAPLPEPHFSSAEQQRHASTLLTKIWLLIASLYRHAGMHVDAEGALSEAKTHVQSIETAIATRDGSSAEHFATPGYGKLKSSGELWADVLAEQAALYVTMENIDQASAAYETALGHYPDHVAATVGLCNILLAAYSKPPPEKPIPVTAEEPKPTPTLASLPSLTTQDTTNRSTPPDILSRLAARDRAYGLLSALTKSGRGWDCSEAWYALAEAYEKGGQIEKAKEALWWVVDLEEGRAVRHWSCVV</sequence>
<gene>
    <name evidence="5" type="ORF">N7G274_010364</name>
</gene>
<keyword evidence="3" id="KW-0802">TPR repeat</keyword>
<evidence type="ECO:0000256" key="1">
    <source>
        <dbReference type="ARBA" id="ARBA00002550"/>
    </source>
</evidence>
<dbReference type="InterPro" id="IPR011990">
    <property type="entry name" value="TPR-like_helical_dom_sf"/>
</dbReference>
<feature type="compositionally biased region" description="Basic and acidic residues" evidence="4">
    <location>
        <begin position="741"/>
        <end position="752"/>
    </location>
</feature>
<dbReference type="PANTHER" id="PTHR23083">
    <property type="entry name" value="TETRATRICOPEPTIDE REPEAT PROTEIN, TPR"/>
    <property type="match status" value="1"/>
</dbReference>
<feature type="region of interest" description="Disordered" evidence="4">
    <location>
        <begin position="1077"/>
        <end position="1110"/>
    </location>
</feature>
<keyword evidence="6" id="KW-1185">Reference proteome</keyword>
<proteinExistence type="inferred from homology"/>
<dbReference type="InterPro" id="IPR051722">
    <property type="entry name" value="Endocytosis_PI4K-reg_protein"/>
</dbReference>
<evidence type="ECO:0000256" key="3">
    <source>
        <dbReference type="PROSITE-ProRule" id="PRU00339"/>
    </source>
</evidence>
<dbReference type="Gene3D" id="1.25.40.10">
    <property type="entry name" value="Tetratricopeptide repeat domain"/>
    <property type="match status" value="2"/>
</dbReference>
<comment type="similarity">
    <text evidence="2">Belongs to the YPP1 family.</text>
</comment>
<feature type="compositionally biased region" description="Low complexity" evidence="4">
    <location>
        <begin position="820"/>
        <end position="832"/>
    </location>
</feature>
<feature type="region of interest" description="Disordered" evidence="4">
    <location>
        <begin position="903"/>
        <end position="950"/>
    </location>
</feature>
<feature type="repeat" description="TPR" evidence="3">
    <location>
        <begin position="1022"/>
        <end position="1055"/>
    </location>
</feature>
<dbReference type="PROSITE" id="PS50005">
    <property type="entry name" value="TPR"/>
    <property type="match status" value="1"/>
</dbReference>
<feature type="compositionally biased region" description="Low complexity" evidence="4">
    <location>
        <begin position="1090"/>
        <end position="1100"/>
    </location>
</feature>
<evidence type="ECO:0000313" key="6">
    <source>
        <dbReference type="Proteomes" id="UP001590950"/>
    </source>
</evidence>
<dbReference type="SUPFAM" id="SSF48452">
    <property type="entry name" value="TPR-like"/>
    <property type="match status" value="1"/>
</dbReference>
<feature type="region of interest" description="Disordered" evidence="4">
    <location>
        <begin position="741"/>
        <end position="848"/>
    </location>
</feature>
<protein>
    <recommendedName>
        <fullName evidence="7">Filamentation protein</fullName>
    </recommendedName>
</protein>
<comment type="function">
    <text evidence="1">Involved in endocytosis.</text>
</comment>
<dbReference type="EMBL" id="JBEFKJ010000047">
    <property type="protein sequence ID" value="KAL2036939.1"/>
    <property type="molecule type" value="Genomic_DNA"/>
</dbReference>
<accession>A0ABR3ZUV9</accession>
<evidence type="ECO:0000256" key="2">
    <source>
        <dbReference type="ARBA" id="ARBA00038251"/>
    </source>
</evidence>
<evidence type="ECO:0008006" key="7">
    <source>
        <dbReference type="Google" id="ProtNLM"/>
    </source>
</evidence>
<dbReference type="SMART" id="SM00028">
    <property type="entry name" value="TPR"/>
    <property type="match status" value="7"/>
</dbReference>
<dbReference type="Proteomes" id="UP001590950">
    <property type="component" value="Unassembled WGS sequence"/>
</dbReference>
<dbReference type="InterPro" id="IPR019734">
    <property type="entry name" value="TPR_rpt"/>
</dbReference>
<dbReference type="Pfam" id="PF13181">
    <property type="entry name" value="TPR_8"/>
    <property type="match status" value="1"/>
</dbReference>
<comment type="caution">
    <text evidence="5">The sequence shown here is derived from an EMBL/GenBank/DDBJ whole genome shotgun (WGS) entry which is preliminary data.</text>
</comment>
<organism evidence="5 6">
    <name type="scientific">Stereocaulon virgatum</name>
    <dbReference type="NCBI Taxonomy" id="373712"/>
    <lineage>
        <taxon>Eukaryota</taxon>
        <taxon>Fungi</taxon>
        <taxon>Dikarya</taxon>
        <taxon>Ascomycota</taxon>
        <taxon>Pezizomycotina</taxon>
        <taxon>Lecanoromycetes</taxon>
        <taxon>OSLEUM clade</taxon>
        <taxon>Lecanoromycetidae</taxon>
        <taxon>Lecanorales</taxon>
        <taxon>Lecanorineae</taxon>
        <taxon>Stereocaulaceae</taxon>
        <taxon>Stereocaulon</taxon>
    </lineage>
</organism>
<evidence type="ECO:0000256" key="4">
    <source>
        <dbReference type="SAM" id="MobiDB-lite"/>
    </source>
</evidence>
<feature type="compositionally biased region" description="Polar residues" evidence="4">
    <location>
        <begin position="753"/>
        <end position="762"/>
    </location>
</feature>
<evidence type="ECO:0000313" key="5">
    <source>
        <dbReference type="EMBL" id="KAL2036939.1"/>
    </source>
</evidence>
<feature type="region of interest" description="Disordered" evidence="4">
    <location>
        <begin position="714"/>
        <end position="733"/>
    </location>
</feature>
<reference evidence="5 6" key="1">
    <citation type="submission" date="2024-09" db="EMBL/GenBank/DDBJ databases">
        <title>Rethinking Asexuality: The Enigmatic Case of Functional Sexual Genes in Lepraria (Stereocaulaceae).</title>
        <authorList>
            <person name="Doellman M."/>
            <person name="Sun Y."/>
            <person name="Barcenas-Pena A."/>
            <person name="Lumbsch H.T."/>
            <person name="Grewe F."/>
        </authorList>
    </citation>
    <scope>NUCLEOTIDE SEQUENCE [LARGE SCALE GENOMIC DNA]</scope>
    <source>
        <strain evidence="5 6">Mercado 3170</strain>
    </source>
</reference>
<feature type="compositionally biased region" description="Basic residues" evidence="4">
    <location>
        <begin position="833"/>
        <end position="847"/>
    </location>
</feature>
<dbReference type="PANTHER" id="PTHR23083:SF464">
    <property type="entry name" value="TETRATRICOPEPTIDE REPEAT DOMAIN 7, ISOFORM A"/>
    <property type="match status" value="1"/>
</dbReference>
<feature type="compositionally biased region" description="Polar residues" evidence="4">
    <location>
        <begin position="903"/>
        <end position="915"/>
    </location>
</feature>
<name>A0ABR3ZUV9_9LECA</name>
<feature type="compositionally biased region" description="Basic residues" evidence="4">
    <location>
        <begin position="804"/>
        <end position="819"/>
    </location>
</feature>